<feature type="region of interest" description="Disordered" evidence="1">
    <location>
        <begin position="1"/>
        <end position="20"/>
    </location>
</feature>
<evidence type="ECO:0000313" key="3">
    <source>
        <dbReference type="Proteomes" id="UP000298234"/>
    </source>
</evidence>
<dbReference type="RefSeq" id="WP_134256331.1">
    <property type="nucleotide sequence ID" value="NZ_BCNU01000030.1"/>
</dbReference>
<feature type="region of interest" description="Disordered" evidence="1">
    <location>
        <begin position="179"/>
        <end position="242"/>
    </location>
</feature>
<gene>
    <name evidence="2" type="ORF">E3D37_10880</name>
</gene>
<dbReference type="AlphaFoldDB" id="A0AAX2RTK4"/>
<dbReference type="EMBL" id="SNSQ01000010">
    <property type="protein sequence ID" value="TEU50358.1"/>
    <property type="molecule type" value="Genomic_DNA"/>
</dbReference>
<comment type="caution">
    <text evidence="2">The sequence shown here is derived from an EMBL/GenBank/DDBJ whole genome shotgun (WGS) entry which is preliminary data.</text>
</comment>
<accession>A0AAX2RTK4</accession>
<feature type="compositionally biased region" description="Polar residues" evidence="1">
    <location>
        <begin position="206"/>
        <end position="217"/>
    </location>
</feature>
<organism evidence="2 3">
    <name type="scientific">Burkholderia cepacia</name>
    <name type="common">Pseudomonas cepacia</name>
    <dbReference type="NCBI Taxonomy" id="292"/>
    <lineage>
        <taxon>Bacteria</taxon>
        <taxon>Pseudomonadati</taxon>
        <taxon>Pseudomonadota</taxon>
        <taxon>Betaproteobacteria</taxon>
        <taxon>Burkholderiales</taxon>
        <taxon>Burkholderiaceae</taxon>
        <taxon>Burkholderia</taxon>
        <taxon>Burkholderia cepacia complex</taxon>
    </lineage>
</organism>
<evidence type="ECO:0000256" key="1">
    <source>
        <dbReference type="SAM" id="MobiDB-lite"/>
    </source>
</evidence>
<name>A0AAX2RTK4_BURCE</name>
<sequence>MTTAGKKPRQMPKGGRKGGTVFPRVALSDALQYAKKLVSKTHTSAQPKDVILSGVVGAKSGIGEVRMSAMKQYGFLKGDVKTGFSADELAKRIASAPAEELTPLYQQAMLRPTVFKRLFDTYHGDTVAKAKLKQRASDLKVHPDETETCVELYMSGMVTAGLVTINGDRVVHKASSDLDKTDTKIKEPGQIEQDISESPSDEDNVGNKSLGTDTVAGSSAAAERANGALPSDPAGEPNQHGPRAVFNVNVTLDSSLDIEKLQKQLELLKRFGAI</sequence>
<proteinExistence type="predicted"/>
<dbReference type="Proteomes" id="UP000298234">
    <property type="component" value="Unassembled WGS sequence"/>
</dbReference>
<protein>
    <submittedName>
        <fullName evidence="2">Uncharacterized protein</fullName>
    </submittedName>
</protein>
<evidence type="ECO:0000313" key="2">
    <source>
        <dbReference type="EMBL" id="TEU50358.1"/>
    </source>
</evidence>
<reference evidence="2 3" key="1">
    <citation type="submission" date="2019-03" db="EMBL/GenBank/DDBJ databases">
        <title>Burkholderia cepacia outbreak.</title>
        <authorList>
            <person name="Farzana R."/>
            <person name="Walsh T.R."/>
        </authorList>
    </citation>
    <scope>NUCLEOTIDE SEQUENCE [LARGE SCALE GENOMIC DNA]</scope>
    <source>
        <strain evidence="3">d13</strain>
    </source>
</reference>
<feature type="compositionally biased region" description="Basic residues" evidence="1">
    <location>
        <begin position="1"/>
        <end position="16"/>
    </location>
</feature>
<feature type="compositionally biased region" description="Basic and acidic residues" evidence="1">
    <location>
        <begin position="179"/>
        <end position="189"/>
    </location>
</feature>